<gene>
    <name evidence="1" type="ORF">SAMN05444320_111104</name>
</gene>
<organism evidence="1 2">
    <name type="scientific">Streptoalloteichus hindustanus</name>
    <dbReference type="NCBI Taxonomy" id="2017"/>
    <lineage>
        <taxon>Bacteria</taxon>
        <taxon>Bacillati</taxon>
        <taxon>Actinomycetota</taxon>
        <taxon>Actinomycetes</taxon>
        <taxon>Pseudonocardiales</taxon>
        <taxon>Pseudonocardiaceae</taxon>
        <taxon>Streptoalloteichus</taxon>
    </lineage>
</organism>
<protein>
    <recommendedName>
        <fullName evidence="3">Excreted virulence factor EspC, type VII ESX diderm</fullName>
    </recommendedName>
</protein>
<name>A0A1M5LGK6_STRHI</name>
<sequence length="110" mass="12102">MTEGFTSRPAPINHNANVLVKIAGYLEAARPDVELATRARAPRAPLDVGGQAERFTAFAFDQFQDAVVLLGALATKLRETGREHAVVDEKVQQNMDSFLLETTLVPPERR</sequence>
<evidence type="ECO:0000313" key="1">
    <source>
        <dbReference type="EMBL" id="SHG64096.1"/>
    </source>
</evidence>
<dbReference type="AlphaFoldDB" id="A0A1M5LGK6"/>
<dbReference type="EMBL" id="FQVN01000011">
    <property type="protein sequence ID" value="SHG64096.1"/>
    <property type="molecule type" value="Genomic_DNA"/>
</dbReference>
<dbReference type="Proteomes" id="UP000184501">
    <property type="component" value="Unassembled WGS sequence"/>
</dbReference>
<keyword evidence="2" id="KW-1185">Reference proteome</keyword>
<evidence type="ECO:0008006" key="3">
    <source>
        <dbReference type="Google" id="ProtNLM"/>
    </source>
</evidence>
<proteinExistence type="predicted"/>
<reference evidence="1 2" key="1">
    <citation type="submission" date="2016-11" db="EMBL/GenBank/DDBJ databases">
        <authorList>
            <person name="Jaros S."/>
            <person name="Januszkiewicz K."/>
            <person name="Wedrychowicz H."/>
        </authorList>
    </citation>
    <scope>NUCLEOTIDE SEQUENCE [LARGE SCALE GENOMIC DNA]</scope>
    <source>
        <strain evidence="1 2">DSM 44523</strain>
    </source>
</reference>
<evidence type="ECO:0000313" key="2">
    <source>
        <dbReference type="Proteomes" id="UP000184501"/>
    </source>
</evidence>
<accession>A0A1M5LGK6</accession>